<evidence type="ECO:0000256" key="1">
    <source>
        <dbReference type="SAM" id="MobiDB-lite"/>
    </source>
</evidence>
<feature type="region of interest" description="Disordered" evidence="1">
    <location>
        <begin position="218"/>
        <end position="294"/>
    </location>
</feature>
<dbReference type="EMBL" id="JABBWE010000080">
    <property type="protein sequence ID" value="KAG1787351.1"/>
    <property type="molecule type" value="Genomic_DNA"/>
</dbReference>
<organism evidence="3 4">
    <name type="scientific">Suillus plorans</name>
    <dbReference type="NCBI Taxonomy" id="116603"/>
    <lineage>
        <taxon>Eukaryota</taxon>
        <taxon>Fungi</taxon>
        <taxon>Dikarya</taxon>
        <taxon>Basidiomycota</taxon>
        <taxon>Agaricomycotina</taxon>
        <taxon>Agaricomycetes</taxon>
        <taxon>Agaricomycetidae</taxon>
        <taxon>Boletales</taxon>
        <taxon>Suillineae</taxon>
        <taxon>Suillaceae</taxon>
        <taxon>Suillus</taxon>
    </lineage>
</organism>
<feature type="region of interest" description="Disordered" evidence="1">
    <location>
        <begin position="177"/>
        <end position="202"/>
    </location>
</feature>
<accession>A0A9P7ADW5</accession>
<reference evidence="3" key="1">
    <citation type="journal article" date="2020" name="New Phytol.">
        <title>Comparative genomics reveals dynamic genome evolution in host specialist ectomycorrhizal fungi.</title>
        <authorList>
            <person name="Lofgren L.A."/>
            <person name="Nguyen N.H."/>
            <person name="Vilgalys R."/>
            <person name="Ruytinx J."/>
            <person name="Liao H.L."/>
            <person name="Branco S."/>
            <person name="Kuo A."/>
            <person name="LaButti K."/>
            <person name="Lipzen A."/>
            <person name="Andreopoulos W."/>
            <person name="Pangilinan J."/>
            <person name="Riley R."/>
            <person name="Hundley H."/>
            <person name="Na H."/>
            <person name="Barry K."/>
            <person name="Grigoriev I.V."/>
            <person name="Stajich J.E."/>
            <person name="Kennedy P.G."/>
        </authorList>
    </citation>
    <scope>NUCLEOTIDE SEQUENCE</scope>
    <source>
        <strain evidence="3">S12</strain>
    </source>
</reference>
<feature type="region of interest" description="Disordered" evidence="1">
    <location>
        <begin position="1"/>
        <end position="39"/>
    </location>
</feature>
<name>A0A9P7ADW5_9AGAM</name>
<dbReference type="OrthoDB" id="2686136at2759"/>
<feature type="compositionally biased region" description="Low complexity" evidence="1">
    <location>
        <begin position="243"/>
        <end position="264"/>
    </location>
</feature>
<feature type="compositionally biased region" description="Low complexity" evidence="1">
    <location>
        <begin position="177"/>
        <end position="189"/>
    </location>
</feature>
<evidence type="ECO:0000313" key="3">
    <source>
        <dbReference type="EMBL" id="KAG1787351.1"/>
    </source>
</evidence>
<comment type="caution">
    <text evidence="3">The sequence shown here is derived from an EMBL/GenBank/DDBJ whole genome shotgun (WGS) entry which is preliminary data.</text>
</comment>
<evidence type="ECO:0000259" key="2">
    <source>
        <dbReference type="Pfam" id="PF12776"/>
    </source>
</evidence>
<feature type="compositionally biased region" description="Low complexity" evidence="1">
    <location>
        <begin position="1"/>
        <end position="12"/>
    </location>
</feature>
<dbReference type="Proteomes" id="UP000719766">
    <property type="component" value="Unassembled WGS sequence"/>
</dbReference>
<dbReference type="PANTHER" id="PTHR46929">
    <property type="entry name" value="EXPRESSED PROTEIN"/>
    <property type="match status" value="1"/>
</dbReference>
<evidence type="ECO:0000313" key="4">
    <source>
        <dbReference type="Proteomes" id="UP000719766"/>
    </source>
</evidence>
<proteinExistence type="predicted"/>
<protein>
    <recommendedName>
        <fullName evidence="2">Myb/SANT-like domain-containing protein</fullName>
    </recommendedName>
</protein>
<dbReference type="PANTHER" id="PTHR46929:SF3">
    <property type="entry name" value="MYB_SANT-LIKE DOMAIN-CONTAINING PROTEIN"/>
    <property type="match status" value="1"/>
</dbReference>
<dbReference type="GeneID" id="64601267"/>
<keyword evidence="4" id="KW-1185">Reference proteome</keyword>
<sequence length="387" mass="41237">MPSVTSSNSTSDKSTHSLRSRGTINPVELPKKKKRKPAAIWTSEEEGALVEFLLSEFSASGDGNPKEATFKAAASLLTERFPNASGAEKTSDACRNKWQSLKSAYNAVLDIKNTSGFMWSDEFGAGIVRKNDDVWDRYVKRRPAARSFKSKGFEHFSAIEQMMPKISKGTHVYRIPNVPTTSSSSAPVPISGQSEAAPPAGTLTFGQLTSVTQDIITAQAGGSGGPRAPASAADPSTIAPSTPSSFLVASNSSAPSSVLTSVSRSGKRGVESDSGGSSRKRTRPLSVNAQAQKDGSDMMKELTGYIKTFLTTSPQASASSSSSQDGALGRAIVLLSEHTNLTLDDTLEIADYFARDKAQAVIFSNFSETMRAAWLEKTLRKLKSSNM</sequence>
<feature type="domain" description="Myb/SANT-like" evidence="2">
    <location>
        <begin position="41"/>
        <end position="138"/>
    </location>
</feature>
<gene>
    <name evidence="3" type="ORF">HD556DRAFT_1448841</name>
</gene>
<feature type="compositionally biased region" description="Low complexity" evidence="1">
    <location>
        <begin position="226"/>
        <end position="236"/>
    </location>
</feature>
<dbReference type="Pfam" id="PF12776">
    <property type="entry name" value="Myb_DNA-bind_3"/>
    <property type="match status" value="1"/>
</dbReference>
<dbReference type="AlphaFoldDB" id="A0A9P7ADW5"/>
<dbReference type="InterPro" id="IPR024752">
    <property type="entry name" value="Myb/SANT-like_dom"/>
</dbReference>
<dbReference type="RefSeq" id="XP_041154706.1">
    <property type="nucleotide sequence ID" value="XM_041307503.1"/>
</dbReference>